<protein>
    <recommendedName>
        <fullName evidence="3">histidine kinase</fullName>
        <ecNumber evidence="3">2.7.13.3</ecNumber>
    </recommendedName>
</protein>
<proteinExistence type="predicted"/>
<evidence type="ECO:0000256" key="9">
    <source>
        <dbReference type="ARBA" id="ARBA00022840"/>
    </source>
</evidence>
<keyword evidence="16" id="KW-1185">Reference proteome</keyword>
<evidence type="ECO:0000256" key="8">
    <source>
        <dbReference type="ARBA" id="ARBA00022777"/>
    </source>
</evidence>
<accession>A0ABV4TV23</accession>
<sequence>MRREGKAVSLRRRLLIHEMTLLFLLLVTAGLGGAWLYLWQGFSVENWRLNALVNELHQARSGLYRQIQAVMATRFSPEEESAERLALANRQIEQWVDEIRGKARGPRELDAVRSLDSAWAAIHRDLREVVSNPYAIGPPGRLVLMNTERAERLLGAFESAVARFNRVLEEKKTALESRMRSYNLWIAWGTPLPLLLAVGLVVRSRSRVKAEFLQPVASIRQGTRKFSEGELEHRIPVRGVEEMADLANAFNIMAEELLESRRALLEQERAAALGGLVPVIGHNIRNPLASIRATAQTLDPEDEPRDLEESRQAILDTVDRLEQWLHSLVAYLHPSEPDLEVRPLAEVIGHAVEVCQSKAREQGVSLQTHTVPENLTVKVDTGLMEQALYGLLVNAVEASPRGGTVSVQASRAGGSFAIRIEDQGPGLSFLPEPSETGPGPSTKPSGTGLGIPFAFKVCEAHGWALHFQNIENGGARAVITGPRAG</sequence>
<evidence type="ECO:0000313" key="16">
    <source>
        <dbReference type="Proteomes" id="UP001575181"/>
    </source>
</evidence>
<dbReference type="PROSITE" id="PS50109">
    <property type="entry name" value="HIS_KIN"/>
    <property type="match status" value="1"/>
</dbReference>
<dbReference type="InterPro" id="IPR003594">
    <property type="entry name" value="HATPase_dom"/>
</dbReference>
<evidence type="ECO:0000256" key="11">
    <source>
        <dbReference type="SAM" id="MobiDB-lite"/>
    </source>
</evidence>
<feature type="domain" description="Histidine kinase" evidence="13">
    <location>
        <begin position="279"/>
        <end position="485"/>
    </location>
</feature>
<reference evidence="15 16" key="1">
    <citation type="submission" date="2024-08" db="EMBL/GenBank/DDBJ databases">
        <title>Whole-genome sequencing of halo(alkali)philic microorganisms from hypersaline lakes.</title>
        <authorList>
            <person name="Sorokin D.Y."/>
            <person name="Merkel A.Y."/>
            <person name="Messina E."/>
            <person name="Yakimov M."/>
        </authorList>
    </citation>
    <scope>NUCLEOTIDE SEQUENCE [LARGE SCALE GENOMIC DNA]</scope>
    <source>
        <strain evidence="15 16">Cl-TMA</strain>
    </source>
</reference>
<dbReference type="PROSITE" id="PS50885">
    <property type="entry name" value="HAMP"/>
    <property type="match status" value="1"/>
</dbReference>
<evidence type="ECO:0000256" key="1">
    <source>
        <dbReference type="ARBA" id="ARBA00000085"/>
    </source>
</evidence>
<dbReference type="Gene3D" id="1.10.287.130">
    <property type="match status" value="1"/>
</dbReference>
<dbReference type="PANTHER" id="PTHR44936">
    <property type="entry name" value="SENSOR PROTEIN CREC"/>
    <property type="match status" value="1"/>
</dbReference>
<dbReference type="Pfam" id="PF00512">
    <property type="entry name" value="HisKA"/>
    <property type="match status" value="1"/>
</dbReference>
<dbReference type="SMART" id="SM00387">
    <property type="entry name" value="HATPase_c"/>
    <property type="match status" value="1"/>
</dbReference>
<evidence type="ECO:0000256" key="6">
    <source>
        <dbReference type="ARBA" id="ARBA00022679"/>
    </source>
</evidence>
<dbReference type="Proteomes" id="UP001575181">
    <property type="component" value="Unassembled WGS sequence"/>
</dbReference>
<feature type="compositionally biased region" description="Low complexity" evidence="11">
    <location>
        <begin position="433"/>
        <end position="446"/>
    </location>
</feature>
<feature type="domain" description="HAMP" evidence="14">
    <location>
        <begin position="210"/>
        <end position="262"/>
    </location>
</feature>
<comment type="subcellular location">
    <subcellularLocation>
        <location evidence="2">Cell membrane</location>
        <topology evidence="2">Multi-pass membrane protein</topology>
    </subcellularLocation>
</comment>
<comment type="catalytic activity">
    <reaction evidence="1">
        <text>ATP + protein L-histidine = ADP + protein N-phospho-L-histidine.</text>
        <dbReference type="EC" id="2.7.13.3"/>
    </reaction>
</comment>
<evidence type="ECO:0000256" key="10">
    <source>
        <dbReference type="ARBA" id="ARBA00023012"/>
    </source>
</evidence>
<keyword evidence="12" id="KW-1133">Transmembrane helix</keyword>
<keyword evidence="10" id="KW-0902">Two-component regulatory system</keyword>
<keyword evidence="6" id="KW-0808">Transferase</keyword>
<dbReference type="InterPro" id="IPR036890">
    <property type="entry name" value="HATPase_C_sf"/>
</dbReference>
<dbReference type="InterPro" id="IPR003660">
    <property type="entry name" value="HAMP_dom"/>
</dbReference>
<dbReference type="SUPFAM" id="SSF47384">
    <property type="entry name" value="Homodimeric domain of signal transducing histidine kinase"/>
    <property type="match status" value="1"/>
</dbReference>
<keyword evidence="7" id="KW-0547">Nucleotide-binding</keyword>
<organism evidence="15 16">
    <name type="scientific">Thiohalorhabdus methylotrophus</name>
    <dbReference type="NCBI Taxonomy" id="3242694"/>
    <lineage>
        <taxon>Bacteria</taxon>
        <taxon>Pseudomonadati</taxon>
        <taxon>Pseudomonadota</taxon>
        <taxon>Gammaproteobacteria</taxon>
        <taxon>Thiohalorhabdales</taxon>
        <taxon>Thiohalorhabdaceae</taxon>
        <taxon>Thiohalorhabdus</taxon>
    </lineage>
</organism>
<evidence type="ECO:0000259" key="13">
    <source>
        <dbReference type="PROSITE" id="PS50109"/>
    </source>
</evidence>
<evidence type="ECO:0000256" key="7">
    <source>
        <dbReference type="ARBA" id="ARBA00022741"/>
    </source>
</evidence>
<dbReference type="InterPro" id="IPR050980">
    <property type="entry name" value="2C_sensor_his_kinase"/>
</dbReference>
<evidence type="ECO:0000313" key="15">
    <source>
        <dbReference type="EMBL" id="MFA9461088.1"/>
    </source>
</evidence>
<dbReference type="SMART" id="SM00388">
    <property type="entry name" value="HisKA"/>
    <property type="match status" value="1"/>
</dbReference>
<keyword evidence="9" id="KW-0067">ATP-binding</keyword>
<keyword evidence="4" id="KW-1003">Cell membrane</keyword>
<dbReference type="InterPro" id="IPR036097">
    <property type="entry name" value="HisK_dim/P_sf"/>
</dbReference>
<gene>
    <name evidence="15" type="ORF">ACERLL_09655</name>
</gene>
<dbReference type="InterPro" id="IPR003661">
    <property type="entry name" value="HisK_dim/P_dom"/>
</dbReference>
<evidence type="ECO:0000256" key="5">
    <source>
        <dbReference type="ARBA" id="ARBA00022553"/>
    </source>
</evidence>
<feature type="region of interest" description="Disordered" evidence="11">
    <location>
        <begin position="424"/>
        <end position="446"/>
    </location>
</feature>
<dbReference type="EC" id="2.7.13.3" evidence="3"/>
<name>A0ABV4TV23_9GAMM</name>
<dbReference type="CDD" id="cd06225">
    <property type="entry name" value="HAMP"/>
    <property type="match status" value="1"/>
</dbReference>
<dbReference type="Pfam" id="PF00672">
    <property type="entry name" value="HAMP"/>
    <property type="match status" value="1"/>
</dbReference>
<dbReference type="CDD" id="cd00082">
    <property type="entry name" value="HisKA"/>
    <property type="match status" value="1"/>
</dbReference>
<dbReference type="Gene3D" id="6.10.340.10">
    <property type="match status" value="1"/>
</dbReference>
<dbReference type="SUPFAM" id="SSF158472">
    <property type="entry name" value="HAMP domain-like"/>
    <property type="match status" value="1"/>
</dbReference>
<dbReference type="SUPFAM" id="SSF55874">
    <property type="entry name" value="ATPase domain of HSP90 chaperone/DNA topoisomerase II/histidine kinase"/>
    <property type="match status" value="1"/>
</dbReference>
<evidence type="ECO:0000256" key="2">
    <source>
        <dbReference type="ARBA" id="ARBA00004651"/>
    </source>
</evidence>
<dbReference type="PANTHER" id="PTHR44936:SF9">
    <property type="entry name" value="SENSOR PROTEIN CREC"/>
    <property type="match status" value="1"/>
</dbReference>
<keyword evidence="12" id="KW-0812">Transmembrane</keyword>
<evidence type="ECO:0000256" key="4">
    <source>
        <dbReference type="ARBA" id="ARBA00022475"/>
    </source>
</evidence>
<dbReference type="RefSeq" id="WP_373655874.1">
    <property type="nucleotide sequence ID" value="NZ_JBGUAW010000006.1"/>
</dbReference>
<dbReference type="InterPro" id="IPR005467">
    <property type="entry name" value="His_kinase_dom"/>
</dbReference>
<dbReference type="Pfam" id="PF02518">
    <property type="entry name" value="HATPase_c"/>
    <property type="match status" value="1"/>
</dbReference>
<keyword evidence="5" id="KW-0597">Phosphoprotein</keyword>
<dbReference type="EMBL" id="JBGUAW010000006">
    <property type="protein sequence ID" value="MFA9461088.1"/>
    <property type="molecule type" value="Genomic_DNA"/>
</dbReference>
<evidence type="ECO:0000256" key="12">
    <source>
        <dbReference type="SAM" id="Phobius"/>
    </source>
</evidence>
<evidence type="ECO:0000259" key="14">
    <source>
        <dbReference type="PROSITE" id="PS50885"/>
    </source>
</evidence>
<comment type="caution">
    <text evidence="15">The sequence shown here is derived from an EMBL/GenBank/DDBJ whole genome shotgun (WGS) entry which is preliminary data.</text>
</comment>
<keyword evidence="12" id="KW-0472">Membrane</keyword>
<keyword evidence="8" id="KW-0418">Kinase</keyword>
<dbReference type="Gene3D" id="3.30.565.10">
    <property type="entry name" value="Histidine kinase-like ATPase, C-terminal domain"/>
    <property type="match status" value="1"/>
</dbReference>
<dbReference type="SMART" id="SM00304">
    <property type="entry name" value="HAMP"/>
    <property type="match status" value="2"/>
</dbReference>
<evidence type="ECO:0000256" key="3">
    <source>
        <dbReference type="ARBA" id="ARBA00012438"/>
    </source>
</evidence>
<feature type="transmembrane region" description="Helical" evidence="12">
    <location>
        <begin position="21"/>
        <end position="39"/>
    </location>
</feature>